<evidence type="ECO:0000256" key="6">
    <source>
        <dbReference type="ARBA" id="ARBA00023136"/>
    </source>
</evidence>
<dbReference type="Pfam" id="PF02823">
    <property type="entry name" value="ATP-synt_DE_N"/>
    <property type="match status" value="1"/>
</dbReference>
<keyword evidence="7" id="KW-0139">CF(1)</keyword>
<name>A0A1L3GQ28_9BACT</name>
<dbReference type="KEGG" id="pef:A7E78_09045"/>
<protein>
    <submittedName>
        <fullName evidence="9">F0F1 ATP synthase subunit epsilon</fullName>
    </submittedName>
</protein>
<dbReference type="RefSeq" id="WP_072283933.1">
    <property type="nucleotide sequence ID" value="NZ_CP015519.1"/>
</dbReference>
<dbReference type="InterPro" id="IPR020546">
    <property type="entry name" value="ATP_synth_F1_dsu/esu_N"/>
</dbReference>
<dbReference type="OrthoDB" id="8546953at2"/>
<dbReference type="NCBIfam" id="NF004871">
    <property type="entry name" value="PRK06228.1"/>
    <property type="match status" value="1"/>
</dbReference>
<keyword evidence="10" id="KW-1185">Reference proteome</keyword>
<keyword evidence="7" id="KW-0066">ATP synthesis</keyword>
<evidence type="ECO:0000259" key="8">
    <source>
        <dbReference type="Pfam" id="PF02823"/>
    </source>
</evidence>
<evidence type="ECO:0000313" key="9">
    <source>
        <dbReference type="EMBL" id="APG27970.1"/>
    </source>
</evidence>
<dbReference type="GO" id="GO:0046933">
    <property type="term" value="F:proton-transporting ATP synthase activity, rotational mechanism"/>
    <property type="evidence" value="ECO:0007669"/>
    <property type="project" value="InterPro"/>
</dbReference>
<evidence type="ECO:0000256" key="5">
    <source>
        <dbReference type="ARBA" id="ARBA00023065"/>
    </source>
</evidence>
<keyword evidence="4" id="KW-0813">Transport</keyword>
<sequence>MNLKVLIPTEVLLEREISSLTAEGQNGSFCLRPRHIDFVAPLVAGLLYFVEQQEGVEGFVAIDQGVLVKYGAQVTVSVRNAVFGPSLEDLLNIVDERFGVLDDQQRMVRSAMTRLEADFLRRFMELK</sequence>
<dbReference type="InterPro" id="IPR036771">
    <property type="entry name" value="ATPsynth_dsu/esu_N"/>
</dbReference>
<evidence type="ECO:0000256" key="3">
    <source>
        <dbReference type="ARBA" id="ARBA00005712"/>
    </source>
</evidence>
<evidence type="ECO:0000313" key="10">
    <source>
        <dbReference type="Proteomes" id="UP000182517"/>
    </source>
</evidence>
<keyword evidence="5" id="KW-0406">Ion transport</keyword>
<dbReference type="GO" id="GO:0045259">
    <property type="term" value="C:proton-transporting ATP synthase complex"/>
    <property type="evidence" value="ECO:0007669"/>
    <property type="project" value="UniProtKB-KW"/>
</dbReference>
<evidence type="ECO:0000256" key="2">
    <source>
        <dbReference type="ARBA" id="ARBA00004184"/>
    </source>
</evidence>
<evidence type="ECO:0000256" key="4">
    <source>
        <dbReference type="ARBA" id="ARBA00022448"/>
    </source>
</evidence>
<keyword evidence="6" id="KW-0472">Membrane</keyword>
<dbReference type="SUPFAM" id="SSF51344">
    <property type="entry name" value="Epsilon subunit of F1F0-ATP synthase N-terminal domain"/>
    <property type="match status" value="1"/>
</dbReference>
<dbReference type="CDD" id="cd12152">
    <property type="entry name" value="F1-ATPase_delta"/>
    <property type="match status" value="1"/>
</dbReference>
<comment type="function">
    <text evidence="1">Produces ATP from ADP in the presence of a proton gradient across the membrane.</text>
</comment>
<dbReference type="InterPro" id="IPR024037">
    <property type="entry name" value="Alt_ATP_synth_F1_esu"/>
</dbReference>
<dbReference type="InterPro" id="IPR001469">
    <property type="entry name" value="ATP_synth_F1_dsu/esu"/>
</dbReference>
<dbReference type="NCBIfam" id="TIGR03166">
    <property type="entry name" value="alt_F1F0_F1_eps"/>
    <property type="match status" value="1"/>
</dbReference>
<dbReference type="STRING" id="1842532.A7E78_09045"/>
<proteinExistence type="inferred from homology"/>
<accession>A0A1L3GQ28</accession>
<comment type="similarity">
    <text evidence="3">Belongs to the ATPase epsilon chain family.</text>
</comment>
<dbReference type="GO" id="GO:0012505">
    <property type="term" value="C:endomembrane system"/>
    <property type="evidence" value="ECO:0007669"/>
    <property type="project" value="UniProtKB-SubCell"/>
</dbReference>
<organism evidence="9 10">
    <name type="scientific">Syntrophotalea acetylenivorans</name>
    <dbReference type="NCBI Taxonomy" id="1842532"/>
    <lineage>
        <taxon>Bacteria</taxon>
        <taxon>Pseudomonadati</taxon>
        <taxon>Thermodesulfobacteriota</taxon>
        <taxon>Desulfuromonadia</taxon>
        <taxon>Desulfuromonadales</taxon>
        <taxon>Syntrophotaleaceae</taxon>
        <taxon>Syntrophotalea</taxon>
    </lineage>
</organism>
<comment type="subcellular location">
    <subcellularLocation>
        <location evidence="2">Endomembrane system</location>
        <topology evidence="2">Peripheral membrane protein</topology>
    </subcellularLocation>
</comment>
<dbReference type="Proteomes" id="UP000182517">
    <property type="component" value="Chromosome"/>
</dbReference>
<dbReference type="Gene3D" id="2.60.15.10">
    <property type="entry name" value="F0F1 ATP synthase delta/epsilon subunit, N-terminal"/>
    <property type="match status" value="1"/>
</dbReference>
<feature type="domain" description="ATP synthase F1 complex delta/epsilon subunit N-terminal" evidence="8">
    <location>
        <begin position="1"/>
        <end position="81"/>
    </location>
</feature>
<reference evidence="9 10" key="1">
    <citation type="journal article" date="2017" name="Genome Announc.">
        <title>Complete Genome Sequences of Two Acetylene-Fermenting Pelobacter acetylenicus Strains.</title>
        <authorList>
            <person name="Sutton J.M."/>
            <person name="Baesman S.M."/>
            <person name="Fierst J.L."/>
            <person name="Poret-Peterson A.T."/>
            <person name="Oremland R.S."/>
            <person name="Dunlap D.S."/>
            <person name="Akob D.M."/>
        </authorList>
    </citation>
    <scope>NUCLEOTIDE SEQUENCE [LARGE SCALE GENOMIC DNA]</scope>
    <source>
        <strain evidence="9 10">SFB93</strain>
    </source>
</reference>
<evidence type="ECO:0000256" key="1">
    <source>
        <dbReference type="ARBA" id="ARBA00003543"/>
    </source>
</evidence>
<dbReference type="AlphaFoldDB" id="A0A1L3GQ28"/>
<gene>
    <name evidence="9" type="ORF">A7E78_09045</name>
</gene>
<dbReference type="EMBL" id="CP015519">
    <property type="protein sequence ID" value="APG27970.1"/>
    <property type="molecule type" value="Genomic_DNA"/>
</dbReference>
<evidence type="ECO:0000256" key="7">
    <source>
        <dbReference type="ARBA" id="ARBA00023196"/>
    </source>
</evidence>